<evidence type="ECO:0000313" key="3">
    <source>
        <dbReference type="EMBL" id="KAA6373963.1"/>
    </source>
</evidence>
<gene>
    <name evidence="3" type="ORF">EZS28_030510</name>
</gene>
<evidence type="ECO:0000256" key="1">
    <source>
        <dbReference type="SAM" id="MobiDB-lite"/>
    </source>
</evidence>
<accession>A0A5J4UUE3</accession>
<protein>
    <submittedName>
        <fullName evidence="3">Uncharacterized protein</fullName>
    </submittedName>
</protein>
<name>A0A5J4UUE3_9EUKA</name>
<feature type="region of interest" description="Disordered" evidence="1">
    <location>
        <begin position="286"/>
        <end position="306"/>
    </location>
</feature>
<keyword evidence="2" id="KW-1133">Transmembrane helix</keyword>
<dbReference type="Proteomes" id="UP000324800">
    <property type="component" value="Unassembled WGS sequence"/>
</dbReference>
<reference evidence="3 4" key="1">
    <citation type="submission" date="2019-03" db="EMBL/GenBank/DDBJ databases">
        <title>Single cell metagenomics reveals metabolic interactions within the superorganism composed of flagellate Streblomastix strix and complex community of Bacteroidetes bacteria on its surface.</title>
        <authorList>
            <person name="Treitli S.C."/>
            <person name="Kolisko M."/>
            <person name="Husnik F."/>
            <person name="Keeling P."/>
            <person name="Hampl V."/>
        </authorList>
    </citation>
    <scope>NUCLEOTIDE SEQUENCE [LARGE SCALE GENOMIC DNA]</scope>
    <source>
        <strain evidence="3">ST1C</strain>
    </source>
</reference>
<organism evidence="3 4">
    <name type="scientific">Streblomastix strix</name>
    <dbReference type="NCBI Taxonomy" id="222440"/>
    <lineage>
        <taxon>Eukaryota</taxon>
        <taxon>Metamonada</taxon>
        <taxon>Preaxostyla</taxon>
        <taxon>Oxymonadida</taxon>
        <taxon>Streblomastigidae</taxon>
        <taxon>Streblomastix</taxon>
    </lineage>
</organism>
<feature type="compositionally biased region" description="Basic and acidic residues" evidence="1">
    <location>
        <begin position="286"/>
        <end position="297"/>
    </location>
</feature>
<sequence>MKQMFDDGFYAIAIILSQQNNKHFYTPSPYFSIICHPEKIQYITNDTTVPELTSIKYRLNVDESIFLHPIVQEKCIGKKDMHYITCPKKCDNMKDLCVLAQGIKIGELKYLNKEIIQKTLLRIGPIQLINSELGGYNFKKGIVIYGWNEHIDKLTNKSHEYWNIAYHDSFSQKIETKYHNSILTDQNLSAEKIIAYKVIGKPNLKTCIREDLEVIKLNIKNYIIDLLQESIPWIGLVITLSFAVWFYKIGNTKLKLKQKRKREYEIQRLQKEWGKQQKFDIRRQLKKKEQEQYKTPKPEIPIHYTPEQLLQRKLQAEYKEKEQLRINAEQEKDRRRNEEEKRRRDEEERRRDKEEKLQKEYEYNKEMEELNSYYNSKQDDIRKQYHINSYSYEENRSREESDLNQLNRTYDNCYHDINHKYDKDICIIQ</sequence>
<feature type="region of interest" description="Disordered" evidence="1">
    <location>
        <begin position="324"/>
        <end position="356"/>
    </location>
</feature>
<dbReference type="EMBL" id="SNRW01012333">
    <property type="protein sequence ID" value="KAA6373963.1"/>
    <property type="molecule type" value="Genomic_DNA"/>
</dbReference>
<evidence type="ECO:0000256" key="2">
    <source>
        <dbReference type="SAM" id="Phobius"/>
    </source>
</evidence>
<comment type="caution">
    <text evidence="3">The sequence shown here is derived from an EMBL/GenBank/DDBJ whole genome shotgun (WGS) entry which is preliminary data.</text>
</comment>
<feature type="transmembrane region" description="Helical" evidence="2">
    <location>
        <begin position="231"/>
        <end position="250"/>
    </location>
</feature>
<keyword evidence="2" id="KW-0472">Membrane</keyword>
<keyword evidence="2" id="KW-0812">Transmembrane</keyword>
<evidence type="ECO:0000313" key="4">
    <source>
        <dbReference type="Proteomes" id="UP000324800"/>
    </source>
</evidence>
<dbReference type="AlphaFoldDB" id="A0A5J4UUE3"/>
<proteinExistence type="predicted"/>